<keyword evidence="4 9" id="KW-0812">Transmembrane</keyword>
<dbReference type="AlphaFoldDB" id="D6W9H7"/>
<evidence type="ECO:0000256" key="9">
    <source>
        <dbReference type="SAM" id="Phobius"/>
    </source>
</evidence>
<evidence type="ECO:0000313" key="10">
    <source>
        <dbReference type="EMBL" id="EEZ99263.1"/>
    </source>
</evidence>
<dbReference type="GO" id="GO:0006121">
    <property type="term" value="P:mitochondrial electron transport, succinate to ubiquinone"/>
    <property type="evidence" value="ECO:0000318"/>
    <property type="project" value="GO_Central"/>
</dbReference>
<keyword evidence="7" id="KW-0408">Iron</keyword>
<accession>D6W9H7</accession>
<dbReference type="PANTHER" id="PTHR10978">
    <property type="entry name" value="SUCCINATE DEHYDROGENASE CYTOCHROME B560 SUBUNIT"/>
    <property type="match status" value="1"/>
</dbReference>
<dbReference type="SUPFAM" id="SSF81343">
    <property type="entry name" value="Fumarate reductase respiratory complex transmembrane subunits"/>
    <property type="match status" value="1"/>
</dbReference>
<evidence type="ECO:0000256" key="6">
    <source>
        <dbReference type="ARBA" id="ARBA00022989"/>
    </source>
</evidence>
<evidence type="ECO:0000256" key="8">
    <source>
        <dbReference type="ARBA" id="ARBA00023136"/>
    </source>
</evidence>
<protein>
    <submittedName>
        <fullName evidence="10">Succinate dehydrogenase cytochrome b560 subunit, mitochondrial-like Protein</fullName>
    </submittedName>
</protein>
<reference evidence="10 11" key="2">
    <citation type="journal article" date="2010" name="Nucleic Acids Res.">
        <title>BeetleBase in 2010: revisions to provide comprehensive genomic information for Tribolium castaneum.</title>
        <authorList>
            <person name="Kim H.S."/>
            <person name="Murphy T."/>
            <person name="Xia J."/>
            <person name="Caragea D."/>
            <person name="Park Y."/>
            <person name="Beeman R.W."/>
            <person name="Lorenzen M.D."/>
            <person name="Butcher S."/>
            <person name="Manak J.R."/>
            <person name="Brown S.J."/>
        </authorList>
    </citation>
    <scope>GENOME REANNOTATION</scope>
    <source>
        <strain evidence="10 11">Georgia GA2</strain>
    </source>
</reference>
<dbReference type="InterPro" id="IPR034804">
    <property type="entry name" value="SQR/QFR_C/D"/>
</dbReference>
<dbReference type="OrthoDB" id="588261at2759"/>
<comment type="subcellular location">
    <subcellularLocation>
        <location evidence="1">Membrane</location>
        <topology evidence="1">Multi-pass membrane protein</topology>
    </subcellularLocation>
</comment>
<keyword evidence="5" id="KW-0479">Metal-binding</keyword>
<dbReference type="NCBIfam" id="TIGR02970">
    <property type="entry name" value="succ_dehyd_cytB"/>
    <property type="match status" value="1"/>
</dbReference>
<dbReference type="GO" id="GO:0046872">
    <property type="term" value="F:metal ion binding"/>
    <property type="evidence" value="ECO:0007669"/>
    <property type="project" value="UniProtKB-KW"/>
</dbReference>
<evidence type="ECO:0000313" key="11">
    <source>
        <dbReference type="Proteomes" id="UP000007266"/>
    </source>
</evidence>
<evidence type="ECO:0000256" key="5">
    <source>
        <dbReference type="ARBA" id="ARBA00022723"/>
    </source>
</evidence>
<dbReference type="GO" id="GO:0045273">
    <property type="term" value="C:respiratory chain complex II (succinate dehydrogenase)"/>
    <property type="evidence" value="ECO:0000318"/>
    <property type="project" value="GO_Central"/>
</dbReference>
<keyword evidence="11" id="KW-1185">Reference proteome</keyword>
<comment type="pathway">
    <text evidence="2">Carbohydrate metabolism; tricarboxylic acid cycle.</text>
</comment>
<gene>
    <name evidence="10" type="primary">GLEAN_00992</name>
    <name evidence="10" type="ORF">TcasGA2_TC000992</name>
</gene>
<dbReference type="InterPro" id="IPR014314">
    <property type="entry name" value="Succ_DH_cytb556"/>
</dbReference>
<dbReference type="OMA" id="MNGIRHL"/>
<organism evidence="10 11">
    <name type="scientific">Tribolium castaneum</name>
    <name type="common">Red flour beetle</name>
    <dbReference type="NCBI Taxonomy" id="7070"/>
    <lineage>
        <taxon>Eukaryota</taxon>
        <taxon>Metazoa</taxon>
        <taxon>Ecdysozoa</taxon>
        <taxon>Arthropoda</taxon>
        <taxon>Hexapoda</taxon>
        <taxon>Insecta</taxon>
        <taxon>Pterygota</taxon>
        <taxon>Neoptera</taxon>
        <taxon>Endopterygota</taxon>
        <taxon>Coleoptera</taxon>
        <taxon>Polyphaga</taxon>
        <taxon>Cucujiformia</taxon>
        <taxon>Tenebrionidae</taxon>
        <taxon>Tenebrionidae incertae sedis</taxon>
        <taxon>Tribolium</taxon>
    </lineage>
</organism>
<sequence length="173" mass="19239">MAAIFRLGNRQILSQLRNEKLGMLSLVRPVTLKAQPATKEIDIGHDERNMQLGRPQSPHLTIYSFQLTSMLSITHRATGMMLAGYAIMWGTGAVVLPDTIPHYLDALQQAHVGGFVLSMGKFMLAFPMCYHFWNGIRHLAWDLGRFLTIKEVYATGYAMLALTVASAIALTSM</sequence>
<feature type="transmembrane region" description="Helical" evidence="9">
    <location>
        <begin position="112"/>
        <end position="133"/>
    </location>
</feature>
<evidence type="ECO:0000256" key="4">
    <source>
        <dbReference type="ARBA" id="ARBA00022692"/>
    </source>
</evidence>
<reference evidence="10 11" key="1">
    <citation type="journal article" date="2008" name="Nature">
        <title>The genome of the model beetle and pest Tribolium castaneum.</title>
        <authorList>
            <consortium name="Tribolium Genome Sequencing Consortium"/>
            <person name="Richards S."/>
            <person name="Gibbs R.A."/>
            <person name="Weinstock G.M."/>
            <person name="Brown S.J."/>
            <person name="Denell R."/>
            <person name="Beeman R.W."/>
            <person name="Gibbs R."/>
            <person name="Beeman R.W."/>
            <person name="Brown S.J."/>
            <person name="Bucher G."/>
            <person name="Friedrich M."/>
            <person name="Grimmelikhuijzen C.J."/>
            <person name="Klingler M."/>
            <person name="Lorenzen M."/>
            <person name="Richards S."/>
            <person name="Roth S."/>
            <person name="Schroder R."/>
            <person name="Tautz D."/>
            <person name="Zdobnov E.M."/>
            <person name="Muzny D."/>
            <person name="Gibbs R.A."/>
            <person name="Weinstock G.M."/>
            <person name="Attaway T."/>
            <person name="Bell S."/>
            <person name="Buhay C.J."/>
            <person name="Chandrabose M.N."/>
            <person name="Chavez D."/>
            <person name="Clerk-Blankenburg K.P."/>
            <person name="Cree A."/>
            <person name="Dao M."/>
            <person name="Davis C."/>
            <person name="Chacko J."/>
            <person name="Dinh H."/>
            <person name="Dugan-Rocha S."/>
            <person name="Fowler G."/>
            <person name="Garner T.T."/>
            <person name="Garnes J."/>
            <person name="Gnirke A."/>
            <person name="Hawes A."/>
            <person name="Hernandez J."/>
            <person name="Hines S."/>
            <person name="Holder M."/>
            <person name="Hume J."/>
            <person name="Jhangiani S.N."/>
            <person name="Joshi V."/>
            <person name="Khan Z.M."/>
            <person name="Jackson L."/>
            <person name="Kovar C."/>
            <person name="Kowis A."/>
            <person name="Lee S."/>
            <person name="Lewis L.R."/>
            <person name="Margolis J."/>
            <person name="Morgan M."/>
            <person name="Nazareth L.V."/>
            <person name="Nguyen N."/>
            <person name="Okwuonu G."/>
            <person name="Parker D."/>
            <person name="Richards S."/>
            <person name="Ruiz S.J."/>
            <person name="Santibanez J."/>
            <person name="Savard J."/>
            <person name="Scherer S.E."/>
            <person name="Schneider B."/>
            <person name="Sodergren E."/>
            <person name="Tautz D."/>
            <person name="Vattahil S."/>
            <person name="Villasana D."/>
            <person name="White C.S."/>
            <person name="Wright R."/>
            <person name="Park Y."/>
            <person name="Beeman R.W."/>
            <person name="Lord J."/>
            <person name="Oppert B."/>
            <person name="Lorenzen M."/>
            <person name="Brown S."/>
            <person name="Wang L."/>
            <person name="Savard J."/>
            <person name="Tautz D."/>
            <person name="Richards S."/>
            <person name="Weinstock G."/>
            <person name="Gibbs R.A."/>
            <person name="Liu Y."/>
            <person name="Worley K."/>
            <person name="Weinstock G."/>
            <person name="Elsik C.G."/>
            <person name="Reese J.T."/>
            <person name="Elhaik E."/>
            <person name="Landan G."/>
            <person name="Graur D."/>
            <person name="Arensburger P."/>
            <person name="Atkinson P."/>
            <person name="Beeman R.W."/>
            <person name="Beidler J."/>
            <person name="Brown S.J."/>
            <person name="Demuth J.P."/>
            <person name="Drury D.W."/>
            <person name="Du Y.Z."/>
            <person name="Fujiwara H."/>
            <person name="Lorenzen M."/>
            <person name="Maselli V."/>
            <person name="Osanai M."/>
            <person name="Park Y."/>
            <person name="Robertson H.M."/>
            <person name="Tu Z."/>
            <person name="Wang J.J."/>
            <person name="Wang S."/>
            <person name="Richards S."/>
            <person name="Song H."/>
            <person name="Zhang L."/>
            <person name="Sodergren E."/>
            <person name="Werner D."/>
            <person name="Stanke M."/>
            <person name="Morgenstern B."/>
            <person name="Solovyev V."/>
            <person name="Kosarev P."/>
            <person name="Brown G."/>
            <person name="Chen H.C."/>
            <person name="Ermolaeva O."/>
            <person name="Hlavina W."/>
            <person name="Kapustin Y."/>
            <person name="Kiryutin B."/>
            <person name="Kitts P."/>
            <person name="Maglott D."/>
            <person name="Pruitt K."/>
            <person name="Sapojnikov V."/>
            <person name="Souvorov A."/>
            <person name="Mackey A.J."/>
            <person name="Waterhouse R.M."/>
            <person name="Wyder S."/>
            <person name="Zdobnov E.M."/>
            <person name="Zdobnov E.M."/>
            <person name="Wyder S."/>
            <person name="Kriventseva E.V."/>
            <person name="Kadowaki T."/>
            <person name="Bork P."/>
            <person name="Aranda M."/>
            <person name="Bao R."/>
            <person name="Beermann A."/>
            <person name="Berns N."/>
            <person name="Bolognesi R."/>
            <person name="Bonneton F."/>
            <person name="Bopp D."/>
            <person name="Brown S.J."/>
            <person name="Bucher G."/>
            <person name="Butts T."/>
            <person name="Chaumot A."/>
            <person name="Denell R.E."/>
            <person name="Ferrier D.E."/>
            <person name="Friedrich M."/>
            <person name="Gordon C.M."/>
            <person name="Jindra M."/>
            <person name="Klingler M."/>
            <person name="Lan Q."/>
            <person name="Lattorff H.M."/>
            <person name="Laudet V."/>
            <person name="von Levetsow C."/>
            <person name="Liu Z."/>
            <person name="Lutz R."/>
            <person name="Lynch J.A."/>
            <person name="da Fonseca R.N."/>
            <person name="Posnien N."/>
            <person name="Reuter R."/>
            <person name="Roth S."/>
            <person name="Savard J."/>
            <person name="Schinko J.B."/>
            <person name="Schmitt C."/>
            <person name="Schoppmeier M."/>
            <person name="Schroder R."/>
            <person name="Shippy T.D."/>
            <person name="Simonnet F."/>
            <person name="Marques-Souza H."/>
            <person name="Tautz D."/>
            <person name="Tomoyasu Y."/>
            <person name="Trauner J."/>
            <person name="Van der Zee M."/>
            <person name="Vervoort M."/>
            <person name="Wittkopp N."/>
            <person name="Wimmer E.A."/>
            <person name="Yang X."/>
            <person name="Jones A.K."/>
            <person name="Sattelle D.B."/>
            <person name="Ebert P.R."/>
            <person name="Nelson D."/>
            <person name="Scott J.G."/>
            <person name="Beeman R.W."/>
            <person name="Muthukrishnan S."/>
            <person name="Kramer K.J."/>
            <person name="Arakane Y."/>
            <person name="Beeman R.W."/>
            <person name="Zhu Q."/>
            <person name="Hogenkamp D."/>
            <person name="Dixit R."/>
            <person name="Oppert B."/>
            <person name="Jiang H."/>
            <person name="Zou Z."/>
            <person name="Marshall J."/>
            <person name="Elpidina E."/>
            <person name="Vinokurov K."/>
            <person name="Oppert C."/>
            <person name="Zou Z."/>
            <person name="Evans J."/>
            <person name="Lu Z."/>
            <person name="Zhao P."/>
            <person name="Sumathipala N."/>
            <person name="Altincicek B."/>
            <person name="Vilcinskas A."/>
            <person name="Williams M."/>
            <person name="Hultmark D."/>
            <person name="Hetru C."/>
            <person name="Jiang H."/>
            <person name="Grimmelikhuijzen C.J."/>
            <person name="Hauser F."/>
            <person name="Cazzamali G."/>
            <person name="Williamson M."/>
            <person name="Park Y."/>
            <person name="Li B."/>
            <person name="Tanaka Y."/>
            <person name="Predel R."/>
            <person name="Neupert S."/>
            <person name="Schachtner J."/>
            <person name="Verleyen P."/>
            <person name="Raible F."/>
            <person name="Bork P."/>
            <person name="Friedrich M."/>
            <person name="Walden K.K."/>
            <person name="Robertson H.M."/>
            <person name="Angeli S."/>
            <person name="Foret S."/>
            <person name="Bucher G."/>
            <person name="Schuetz S."/>
            <person name="Maleszka R."/>
            <person name="Wimmer E.A."/>
            <person name="Beeman R.W."/>
            <person name="Lorenzen M."/>
            <person name="Tomoyasu Y."/>
            <person name="Miller S.C."/>
            <person name="Grossmann D."/>
            <person name="Bucher G."/>
        </authorList>
    </citation>
    <scope>NUCLEOTIDE SEQUENCE [LARGE SCALE GENOMIC DNA]</scope>
    <source>
        <strain evidence="10 11">Georgia GA2</strain>
    </source>
</reference>
<evidence type="ECO:0000256" key="2">
    <source>
        <dbReference type="ARBA" id="ARBA00005163"/>
    </source>
</evidence>
<dbReference type="STRING" id="7070.D6W9H7"/>
<proteinExistence type="predicted"/>
<dbReference type="eggNOG" id="KOG0449">
    <property type="taxonomic scope" value="Eukaryota"/>
</dbReference>
<keyword evidence="8 9" id="KW-0472">Membrane</keyword>
<name>D6W9H7_TRICA</name>
<evidence type="ECO:0000256" key="3">
    <source>
        <dbReference type="ARBA" id="ARBA00022617"/>
    </source>
</evidence>
<dbReference type="EMBL" id="KQ971312">
    <property type="protein sequence ID" value="EEZ99263.1"/>
    <property type="molecule type" value="Genomic_DNA"/>
</dbReference>
<feature type="transmembrane region" description="Helical" evidence="9">
    <location>
        <begin position="80"/>
        <end position="100"/>
    </location>
</feature>
<dbReference type="PROSITE" id="PS01001">
    <property type="entry name" value="SDH_CYT_2"/>
    <property type="match status" value="1"/>
</dbReference>
<dbReference type="Proteomes" id="UP000007266">
    <property type="component" value="Linkage group 2"/>
</dbReference>
<dbReference type="Gene3D" id="1.20.1300.10">
    <property type="entry name" value="Fumarate reductase/succinate dehydrogenase, transmembrane subunit"/>
    <property type="match status" value="1"/>
</dbReference>
<evidence type="ECO:0000256" key="7">
    <source>
        <dbReference type="ARBA" id="ARBA00023004"/>
    </source>
</evidence>
<dbReference type="GO" id="GO:0006099">
    <property type="term" value="P:tricarboxylic acid cycle"/>
    <property type="evidence" value="ECO:0007669"/>
    <property type="project" value="InterPro"/>
</dbReference>
<dbReference type="Pfam" id="PF01127">
    <property type="entry name" value="Sdh_cyt"/>
    <property type="match status" value="1"/>
</dbReference>
<dbReference type="PANTHER" id="PTHR10978:SF5">
    <property type="entry name" value="SUCCINATE DEHYDROGENASE CYTOCHROME B560 SUBUNIT, MITOCHONDRIAL"/>
    <property type="match status" value="1"/>
</dbReference>
<keyword evidence="3" id="KW-0349">Heme</keyword>
<evidence type="ECO:0000256" key="1">
    <source>
        <dbReference type="ARBA" id="ARBA00004141"/>
    </source>
</evidence>
<dbReference type="PhylomeDB" id="D6W9H7"/>
<dbReference type="GO" id="GO:0009055">
    <property type="term" value="F:electron transfer activity"/>
    <property type="evidence" value="ECO:0007669"/>
    <property type="project" value="InterPro"/>
</dbReference>
<dbReference type="GO" id="GO:0005739">
    <property type="term" value="C:mitochondrion"/>
    <property type="evidence" value="ECO:0007669"/>
    <property type="project" value="GOC"/>
</dbReference>
<dbReference type="InterPro" id="IPR018495">
    <property type="entry name" value="Succ_DH_cyt_bsu_CS"/>
</dbReference>
<dbReference type="FunFam" id="1.20.1300.10:FF:000011">
    <property type="entry name" value="Succinate dehydrogenase cytochrome b560 subunit"/>
    <property type="match status" value="1"/>
</dbReference>
<feature type="transmembrane region" description="Helical" evidence="9">
    <location>
        <begin position="154"/>
        <end position="172"/>
    </location>
</feature>
<keyword evidence="6 9" id="KW-1133">Transmembrane helix</keyword>
<dbReference type="InterPro" id="IPR000701">
    <property type="entry name" value="SuccDH_FuR_B_TM-su"/>
</dbReference>
<dbReference type="HOGENOM" id="CLU_094691_1_1_1"/>
<dbReference type="CDD" id="cd03499">
    <property type="entry name" value="SQR_TypeC_SdhC"/>
    <property type="match status" value="1"/>
</dbReference>